<dbReference type="Gramene" id="TuG1812U0000056300.01.T01">
    <property type="protein sequence ID" value="TuG1812U0000056300.01.T01.s_cds1133"/>
    <property type="gene ID" value="TuG1812U0000056300.01"/>
</dbReference>
<name>A0A8R7RDT2_TRIUA</name>
<reference evidence="3" key="2">
    <citation type="submission" date="2022-06" db="UniProtKB">
        <authorList>
            <consortium name="EnsemblPlants"/>
        </authorList>
    </citation>
    <scope>IDENTIFICATION</scope>
</reference>
<accession>A0A8R7RDT2</accession>
<evidence type="ECO:0000256" key="1">
    <source>
        <dbReference type="ARBA" id="ARBA00022614"/>
    </source>
</evidence>
<sequence length="135" mass="15430">MRGMTESKLQTLDTDDIEGFLGAPALCSLLSSSLTNLSFEWNDEMTRFTKEQEEAFQCLTSLQELKFLGYRKLEHLPAGLNKLTNLKRLRIWRCRALRSLPKEGLPSSLEELHAEDCGTKELTEHCKRLMGTIPK</sequence>
<dbReference type="InterPro" id="IPR056789">
    <property type="entry name" value="LRR_R13L1-DRL21"/>
</dbReference>
<evidence type="ECO:0000259" key="2">
    <source>
        <dbReference type="Pfam" id="PF25019"/>
    </source>
</evidence>
<evidence type="ECO:0000313" key="4">
    <source>
        <dbReference type="Proteomes" id="UP000015106"/>
    </source>
</evidence>
<dbReference type="Gene3D" id="3.80.10.10">
    <property type="entry name" value="Ribonuclease Inhibitor"/>
    <property type="match status" value="1"/>
</dbReference>
<dbReference type="PANTHER" id="PTHR36766">
    <property type="entry name" value="PLANT BROAD-SPECTRUM MILDEW RESISTANCE PROTEIN RPW8"/>
    <property type="match status" value="1"/>
</dbReference>
<organism evidence="3 4">
    <name type="scientific">Triticum urartu</name>
    <name type="common">Red wild einkorn</name>
    <name type="synonym">Crithodium urartu</name>
    <dbReference type="NCBI Taxonomy" id="4572"/>
    <lineage>
        <taxon>Eukaryota</taxon>
        <taxon>Viridiplantae</taxon>
        <taxon>Streptophyta</taxon>
        <taxon>Embryophyta</taxon>
        <taxon>Tracheophyta</taxon>
        <taxon>Spermatophyta</taxon>
        <taxon>Magnoliopsida</taxon>
        <taxon>Liliopsida</taxon>
        <taxon>Poales</taxon>
        <taxon>Poaceae</taxon>
        <taxon>BOP clade</taxon>
        <taxon>Pooideae</taxon>
        <taxon>Triticodae</taxon>
        <taxon>Triticeae</taxon>
        <taxon>Triticinae</taxon>
        <taxon>Triticum</taxon>
    </lineage>
</organism>
<keyword evidence="4" id="KW-1185">Reference proteome</keyword>
<proteinExistence type="predicted"/>
<dbReference type="Pfam" id="PF25019">
    <property type="entry name" value="LRR_R13L1-DRL21"/>
    <property type="match status" value="1"/>
</dbReference>
<keyword evidence="1" id="KW-0433">Leucine-rich repeat</keyword>
<dbReference type="EnsemblPlants" id="TuG1812U0000056300.01.T01">
    <property type="protein sequence ID" value="TuG1812U0000056300.01.T01.s_cds1133"/>
    <property type="gene ID" value="TuG1812U0000056300.01"/>
</dbReference>
<protein>
    <recommendedName>
        <fullName evidence="2">R13L1/DRL21-like LRR repeat region domain-containing protein</fullName>
    </recommendedName>
</protein>
<dbReference type="PANTHER" id="PTHR36766:SF30">
    <property type="entry name" value="TIR-NBS TYPE DISEASE RESISTANCE PROTEIN-RELATED"/>
    <property type="match status" value="1"/>
</dbReference>
<dbReference type="AlphaFoldDB" id="A0A8R7RDT2"/>
<dbReference type="InterPro" id="IPR032675">
    <property type="entry name" value="LRR_dom_sf"/>
</dbReference>
<dbReference type="Gramene" id="TuG1812S0001046100.01.T01">
    <property type="protein sequence ID" value="TuG1812S0001046100.01.T01.s_cds12122"/>
    <property type="gene ID" value="TuG1812S0001046100.01"/>
</dbReference>
<reference evidence="4" key="1">
    <citation type="journal article" date="2013" name="Nature">
        <title>Draft genome of the wheat A-genome progenitor Triticum urartu.</title>
        <authorList>
            <person name="Ling H.Q."/>
            <person name="Zhao S."/>
            <person name="Liu D."/>
            <person name="Wang J."/>
            <person name="Sun H."/>
            <person name="Zhang C."/>
            <person name="Fan H."/>
            <person name="Li D."/>
            <person name="Dong L."/>
            <person name="Tao Y."/>
            <person name="Gao C."/>
            <person name="Wu H."/>
            <person name="Li Y."/>
            <person name="Cui Y."/>
            <person name="Guo X."/>
            <person name="Zheng S."/>
            <person name="Wang B."/>
            <person name="Yu K."/>
            <person name="Liang Q."/>
            <person name="Yang W."/>
            <person name="Lou X."/>
            <person name="Chen J."/>
            <person name="Feng M."/>
            <person name="Jian J."/>
            <person name="Zhang X."/>
            <person name="Luo G."/>
            <person name="Jiang Y."/>
            <person name="Liu J."/>
            <person name="Wang Z."/>
            <person name="Sha Y."/>
            <person name="Zhang B."/>
            <person name="Wu H."/>
            <person name="Tang D."/>
            <person name="Shen Q."/>
            <person name="Xue P."/>
            <person name="Zou S."/>
            <person name="Wang X."/>
            <person name="Liu X."/>
            <person name="Wang F."/>
            <person name="Yang Y."/>
            <person name="An X."/>
            <person name="Dong Z."/>
            <person name="Zhang K."/>
            <person name="Zhang X."/>
            <person name="Luo M.C."/>
            <person name="Dvorak J."/>
            <person name="Tong Y."/>
            <person name="Wang J."/>
            <person name="Yang H."/>
            <person name="Li Z."/>
            <person name="Wang D."/>
            <person name="Zhang A."/>
            <person name="Wang J."/>
        </authorList>
    </citation>
    <scope>NUCLEOTIDE SEQUENCE</scope>
    <source>
        <strain evidence="4">cv. G1812</strain>
    </source>
</reference>
<dbReference type="EnsemblPlants" id="TuG1812S0001046100.01.T01">
    <property type="protein sequence ID" value="TuG1812S0001046100.01.T01.s_cds12122"/>
    <property type="gene ID" value="TuG1812S0001046100.01"/>
</dbReference>
<feature type="domain" description="R13L1/DRL21-like LRR repeat region" evidence="2">
    <location>
        <begin position="33"/>
        <end position="116"/>
    </location>
</feature>
<dbReference type="SUPFAM" id="SSF52058">
    <property type="entry name" value="L domain-like"/>
    <property type="match status" value="1"/>
</dbReference>
<dbReference type="Proteomes" id="UP000015106">
    <property type="component" value="Unassembled WGS sequence"/>
</dbReference>
<evidence type="ECO:0000313" key="3">
    <source>
        <dbReference type="EnsemblPlants" id="TuG1812U0000056300.01.T01.s_cds1133"/>
    </source>
</evidence>